<dbReference type="AlphaFoldDB" id="A0A9W7KR49"/>
<keyword evidence="8" id="KW-1185">Reference proteome</keyword>
<accession>A0A9W7KR49</accession>
<evidence type="ECO:0000256" key="3">
    <source>
        <dbReference type="ARBA" id="ARBA00023125"/>
    </source>
</evidence>
<dbReference type="Pfam" id="PF13693">
    <property type="entry name" value="HTH_35"/>
    <property type="match status" value="1"/>
</dbReference>
<dbReference type="EMBL" id="QOKW01000019">
    <property type="protein sequence ID" value="KAA0678113.1"/>
    <property type="molecule type" value="Genomic_DNA"/>
</dbReference>
<feature type="compositionally biased region" description="Polar residues" evidence="5">
    <location>
        <begin position="1"/>
        <end position="11"/>
    </location>
</feature>
<evidence type="ECO:0000256" key="4">
    <source>
        <dbReference type="ARBA" id="ARBA00023163"/>
    </source>
</evidence>
<proteinExistence type="inferred from homology"/>
<feature type="domain" description="Ner winged helix-turn-helix DNA-binding" evidence="6">
    <location>
        <begin position="103"/>
        <end position="166"/>
    </location>
</feature>
<feature type="region of interest" description="Disordered" evidence="5">
    <location>
        <begin position="1"/>
        <end position="30"/>
    </location>
</feature>
<gene>
    <name evidence="7" type="ORF">DS843_21255</name>
</gene>
<dbReference type="InterPro" id="IPR010982">
    <property type="entry name" value="Lambda_DNA-bd_dom_sf"/>
</dbReference>
<keyword evidence="4" id="KW-0804">Transcription</keyword>
<reference evidence="7 8" key="1">
    <citation type="submission" date="2018-07" db="EMBL/GenBank/DDBJ databases">
        <title>Genome sequence of Azospirillum sp. ATCC 49961.</title>
        <authorList>
            <person name="Sant'Anna F.H."/>
            <person name="Baldani J.I."/>
            <person name="Zilli J.E."/>
            <person name="Reis V.M."/>
            <person name="Hartmann A."/>
            <person name="Cruz L."/>
            <person name="de Souza E.M."/>
            <person name="de Oliveira Pedrosa F."/>
            <person name="Passaglia L.M.P."/>
        </authorList>
    </citation>
    <scope>NUCLEOTIDE SEQUENCE [LARGE SCALE GENOMIC DNA]</scope>
    <source>
        <strain evidence="7 8">ATCC 49961</strain>
    </source>
</reference>
<keyword evidence="2" id="KW-0805">Transcription regulation</keyword>
<organism evidence="7 8">
    <name type="scientific">Roseomonas genomospecies 6</name>
    <dbReference type="NCBI Taxonomy" id="214106"/>
    <lineage>
        <taxon>Bacteria</taxon>
        <taxon>Pseudomonadati</taxon>
        <taxon>Pseudomonadota</taxon>
        <taxon>Alphaproteobacteria</taxon>
        <taxon>Acetobacterales</taxon>
        <taxon>Roseomonadaceae</taxon>
        <taxon>Roseomonas</taxon>
    </lineage>
</organism>
<dbReference type="OrthoDB" id="7363325at2"/>
<sequence length="183" mass="21020">MDFVSNRSTTIPIRVPSSARKPGTSVPSSPRCSCFLEVIDFPRSSARRTLNKRHRNRERFQDRKFVWNAIHFRGMEIDMATDTTQMSHREPPPSDLIDRRDWIVAKAKRNGKSLRQIGKDLGITHQAVAQGLRAPSLRVEQYLADLLLYPVQQLFPERYRPDGTRLCLTRELRSEPPPAVEAA</sequence>
<dbReference type="Gene3D" id="1.10.260.40">
    <property type="entry name" value="lambda repressor-like DNA-binding domains"/>
    <property type="match status" value="1"/>
</dbReference>
<protein>
    <recommendedName>
        <fullName evidence="6">Ner winged helix-turn-helix DNA-binding domain-containing protein</fullName>
    </recommendedName>
</protein>
<evidence type="ECO:0000256" key="1">
    <source>
        <dbReference type="ARBA" id="ARBA00006157"/>
    </source>
</evidence>
<dbReference type="Proteomes" id="UP000480854">
    <property type="component" value="Unassembled WGS sequence"/>
</dbReference>
<keyword evidence="3" id="KW-0238">DNA-binding</keyword>
<comment type="similarity">
    <text evidence="1">Belongs to the ner transcriptional regulatory family.</text>
</comment>
<evidence type="ECO:0000313" key="7">
    <source>
        <dbReference type="EMBL" id="KAA0678113.1"/>
    </source>
</evidence>
<name>A0A9W7KR49_9PROT</name>
<evidence type="ECO:0000259" key="6">
    <source>
        <dbReference type="Pfam" id="PF13693"/>
    </source>
</evidence>
<comment type="caution">
    <text evidence="7">The sequence shown here is derived from an EMBL/GenBank/DDBJ whole genome shotgun (WGS) entry which is preliminary data.</text>
</comment>
<dbReference type="InterPro" id="IPR038722">
    <property type="entry name" value="Ner_HTH_dom"/>
</dbReference>
<dbReference type="GO" id="GO:0003677">
    <property type="term" value="F:DNA binding"/>
    <property type="evidence" value="ECO:0007669"/>
    <property type="project" value="UniProtKB-KW"/>
</dbReference>
<evidence type="ECO:0000256" key="2">
    <source>
        <dbReference type="ARBA" id="ARBA00023015"/>
    </source>
</evidence>
<evidence type="ECO:0000256" key="5">
    <source>
        <dbReference type="SAM" id="MobiDB-lite"/>
    </source>
</evidence>
<evidence type="ECO:0000313" key="8">
    <source>
        <dbReference type="Proteomes" id="UP000480854"/>
    </source>
</evidence>
<dbReference type="SUPFAM" id="SSF47413">
    <property type="entry name" value="lambda repressor-like DNA-binding domains"/>
    <property type="match status" value="1"/>
</dbReference>